<accession>F4FZC4</accession>
<proteinExistence type="predicted"/>
<sequence length="99" mass="11114">MTRINMKGRDMENLVFLGRVKSVNVEFCDDTKTVAKVVAKLDTDEEVETECIPTRAAGKISTVMKHYLRLGVGKYIIKEGEISSNVDTEGEDESETENR</sequence>
<dbReference type="KEGG" id="mcn:Mcup_0325"/>
<reference evidence="1 2" key="1">
    <citation type="journal article" date="2011" name="J. Bacteriol.">
        <title>Complete genome sequence of Metallosphaera cuprina, a metal sulfide-oxidizing archaeon from a hot spring.</title>
        <authorList>
            <person name="Liu L.J."/>
            <person name="You X.Y."/>
            <person name="Zheng H."/>
            <person name="Wang S."/>
            <person name="Jiang C.Y."/>
            <person name="Liu S.J."/>
        </authorList>
    </citation>
    <scope>NUCLEOTIDE SEQUENCE [LARGE SCALE GENOMIC DNA]</scope>
    <source>
        <strain evidence="1 2">Ar-4</strain>
    </source>
</reference>
<dbReference type="HOGENOM" id="CLU_2366034_0_0_2"/>
<keyword evidence="2" id="KW-1185">Reference proteome</keyword>
<dbReference type="GeneID" id="10492519"/>
<dbReference type="STRING" id="1006006.Mcup_0325"/>
<dbReference type="EMBL" id="CP002656">
    <property type="protein sequence ID" value="AEB94433.1"/>
    <property type="molecule type" value="Genomic_DNA"/>
</dbReference>
<dbReference type="eggNOG" id="arCOG05995">
    <property type="taxonomic scope" value="Archaea"/>
</dbReference>
<name>F4FZC4_METCR</name>
<gene>
    <name evidence="1" type="ordered locus">Mcup_0325</name>
</gene>
<organism evidence="1 2">
    <name type="scientific">Metallosphaera cuprina (strain Ar-4)</name>
    <dbReference type="NCBI Taxonomy" id="1006006"/>
    <lineage>
        <taxon>Archaea</taxon>
        <taxon>Thermoproteota</taxon>
        <taxon>Thermoprotei</taxon>
        <taxon>Sulfolobales</taxon>
        <taxon>Sulfolobaceae</taxon>
        <taxon>Metallosphaera</taxon>
    </lineage>
</organism>
<protein>
    <submittedName>
        <fullName evidence="1">Uncharacterized protein</fullName>
    </submittedName>
</protein>
<dbReference type="PATRIC" id="fig|1006006.8.peg.326"/>
<dbReference type="OrthoDB" id="42473at2157"/>
<dbReference type="AlphaFoldDB" id="F4FZC4"/>
<dbReference type="Proteomes" id="UP000007812">
    <property type="component" value="Chromosome"/>
</dbReference>
<evidence type="ECO:0000313" key="2">
    <source>
        <dbReference type="Proteomes" id="UP000007812"/>
    </source>
</evidence>
<evidence type="ECO:0000313" key="1">
    <source>
        <dbReference type="EMBL" id="AEB94433.1"/>
    </source>
</evidence>
<dbReference type="RefSeq" id="WP_013736931.1">
    <property type="nucleotide sequence ID" value="NC_015435.1"/>
</dbReference>